<evidence type="ECO:0000259" key="3">
    <source>
        <dbReference type="PROSITE" id="PS51186"/>
    </source>
</evidence>
<dbReference type="InParanoid" id="G7DSF6"/>
<dbReference type="SUPFAM" id="SSF55729">
    <property type="entry name" value="Acyl-CoA N-acyltransferases (Nat)"/>
    <property type="match status" value="1"/>
</dbReference>
<dbReference type="Gene3D" id="3.40.630.30">
    <property type="match status" value="1"/>
</dbReference>
<dbReference type="eggNOG" id="KOG3138">
    <property type="taxonomic scope" value="Eukaryota"/>
</dbReference>
<dbReference type="GO" id="GO:0016747">
    <property type="term" value="F:acyltransferase activity, transferring groups other than amino-acyl groups"/>
    <property type="evidence" value="ECO:0007669"/>
    <property type="project" value="InterPro"/>
</dbReference>
<keyword evidence="2" id="KW-0012">Acyltransferase</keyword>
<dbReference type="STRING" id="764103.G7DSF6"/>
<dbReference type="HOGENOM" id="CLU_013985_5_3_1"/>
<dbReference type="PANTHER" id="PTHR42919">
    <property type="entry name" value="N-ALPHA-ACETYLTRANSFERASE"/>
    <property type="match status" value="1"/>
</dbReference>
<dbReference type="Pfam" id="PF00583">
    <property type="entry name" value="Acetyltransf_1"/>
    <property type="match status" value="1"/>
</dbReference>
<reference evidence="4 5" key="2">
    <citation type="journal article" date="2012" name="Open Biol.">
        <title>Characteristics of nucleosomes and linker DNA regions on the genome of the basidiomycete Mixia osmundae revealed by mono- and dinucleosome mapping.</title>
        <authorList>
            <person name="Nishida H."/>
            <person name="Kondo S."/>
            <person name="Matsumoto T."/>
            <person name="Suzuki Y."/>
            <person name="Yoshikawa H."/>
            <person name="Taylor T.D."/>
            <person name="Sugiyama J."/>
        </authorList>
    </citation>
    <scope>NUCLEOTIDE SEQUENCE [LARGE SCALE GENOMIC DNA]</scope>
    <source>
        <strain evidence="5">CBS 9802 / IAM 14324 / JCM 22182 / KY 12970</strain>
    </source>
</reference>
<dbReference type="PROSITE" id="PS51186">
    <property type="entry name" value="GNAT"/>
    <property type="match status" value="1"/>
</dbReference>
<keyword evidence="5" id="KW-1185">Reference proteome</keyword>
<comment type="caution">
    <text evidence="4">The sequence shown here is derived from an EMBL/GenBank/DDBJ whole genome shotgun (WGS) entry which is preliminary data.</text>
</comment>
<dbReference type="PANTHER" id="PTHR42919:SF8">
    <property type="entry name" value="N-ALPHA-ACETYLTRANSFERASE 50"/>
    <property type="match status" value="1"/>
</dbReference>
<evidence type="ECO:0000256" key="1">
    <source>
        <dbReference type="ARBA" id="ARBA00022679"/>
    </source>
</evidence>
<accession>G7DSF6</accession>
<keyword evidence="1" id="KW-0808">Transferase</keyword>
<dbReference type="AlphaFoldDB" id="G7DSF6"/>
<reference evidence="4 5" key="1">
    <citation type="journal article" date="2011" name="J. Gen. Appl. Microbiol.">
        <title>Draft genome sequencing of the enigmatic basidiomycete Mixia osmundae.</title>
        <authorList>
            <person name="Nishida H."/>
            <person name="Nagatsuka Y."/>
            <person name="Sugiyama J."/>
        </authorList>
    </citation>
    <scope>NUCLEOTIDE SEQUENCE [LARGE SCALE GENOMIC DNA]</scope>
    <source>
        <strain evidence="5">CBS 9802 / IAM 14324 / JCM 22182 / KY 12970</strain>
    </source>
</reference>
<gene>
    <name evidence="4" type="primary">Mo00157</name>
    <name evidence="4" type="ORF">E5Q_00157</name>
</gene>
<dbReference type="GO" id="GO:0031415">
    <property type="term" value="C:NatA complex"/>
    <property type="evidence" value="ECO:0007669"/>
    <property type="project" value="TreeGrafter"/>
</dbReference>
<protein>
    <recommendedName>
        <fullName evidence="3">N-acetyltransferase domain-containing protein</fullName>
    </recommendedName>
</protein>
<dbReference type="InterPro" id="IPR000182">
    <property type="entry name" value="GNAT_dom"/>
</dbReference>
<evidence type="ECO:0000313" key="5">
    <source>
        <dbReference type="Proteomes" id="UP000009131"/>
    </source>
</evidence>
<organism evidence="4 5">
    <name type="scientific">Mixia osmundae (strain CBS 9802 / IAM 14324 / JCM 22182 / KY 12970)</name>
    <dbReference type="NCBI Taxonomy" id="764103"/>
    <lineage>
        <taxon>Eukaryota</taxon>
        <taxon>Fungi</taxon>
        <taxon>Dikarya</taxon>
        <taxon>Basidiomycota</taxon>
        <taxon>Pucciniomycotina</taxon>
        <taxon>Mixiomycetes</taxon>
        <taxon>Mixiales</taxon>
        <taxon>Mixiaceae</taxon>
        <taxon>Mixia</taxon>
    </lineage>
</organism>
<dbReference type="InterPro" id="IPR016181">
    <property type="entry name" value="Acyl_CoA_acyltransferase"/>
</dbReference>
<dbReference type="CDD" id="cd04301">
    <property type="entry name" value="NAT_SF"/>
    <property type="match status" value="1"/>
</dbReference>
<dbReference type="GO" id="GO:0007064">
    <property type="term" value="P:mitotic sister chromatid cohesion"/>
    <property type="evidence" value="ECO:0007669"/>
    <property type="project" value="TreeGrafter"/>
</dbReference>
<dbReference type="Proteomes" id="UP000009131">
    <property type="component" value="Unassembled WGS sequence"/>
</dbReference>
<feature type="domain" description="N-acetyltransferase" evidence="3">
    <location>
        <begin position="11"/>
        <end position="186"/>
    </location>
</feature>
<evidence type="ECO:0000313" key="4">
    <source>
        <dbReference type="EMBL" id="GAA93516.1"/>
    </source>
</evidence>
<dbReference type="EMBL" id="BABT02000007">
    <property type="protein sequence ID" value="GAA93516.1"/>
    <property type="molecule type" value="Genomic_DNA"/>
</dbReference>
<dbReference type="OrthoDB" id="47374at2759"/>
<sequence>MPTLVRPQPRTAVVDLTPNNIGMLKKINAVVFPHMTYSDNFYADALAPELEPYNKLIYYNDICVGGLCARLETLNTPPAKADQARLYVMTLAILAPYRRQGLAAKLIASTLREAQRSNEPPTEASGKSDLKQTTKRVASIYTHCHTAADEARDFWQTQGFQLTQTVEDYYNTIEPKSAFVFEKDVVQD</sequence>
<dbReference type="InterPro" id="IPR051556">
    <property type="entry name" value="N-term/lysine_N-AcTrnsfr"/>
</dbReference>
<name>G7DSF6_MIXOS</name>
<evidence type="ECO:0000256" key="2">
    <source>
        <dbReference type="ARBA" id="ARBA00023315"/>
    </source>
</evidence>
<proteinExistence type="predicted"/>